<organism evidence="2 3">
    <name type="scientific">Colletotrichum sojae</name>
    <dbReference type="NCBI Taxonomy" id="2175907"/>
    <lineage>
        <taxon>Eukaryota</taxon>
        <taxon>Fungi</taxon>
        <taxon>Dikarya</taxon>
        <taxon>Ascomycota</taxon>
        <taxon>Pezizomycotina</taxon>
        <taxon>Sordariomycetes</taxon>
        <taxon>Hypocreomycetidae</taxon>
        <taxon>Glomerellales</taxon>
        <taxon>Glomerellaceae</taxon>
        <taxon>Colletotrichum</taxon>
        <taxon>Colletotrichum orchidearum species complex</taxon>
    </lineage>
</organism>
<feature type="region of interest" description="Disordered" evidence="1">
    <location>
        <begin position="1"/>
        <end position="27"/>
    </location>
</feature>
<dbReference type="AlphaFoldDB" id="A0A8H6IM48"/>
<keyword evidence="3" id="KW-1185">Reference proteome</keyword>
<reference evidence="2 3" key="1">
    <citation type="journal article" date="2020" name="Phytopathology">
        <title>Genome Sequence Resources of Colletotrichum truncatum, C. plurivorum, C. musicola, and C. sojae: Four Species Pathogenic to Soybean (Glycine max).</title>
        <authorList>
            <person name="Rogerio F."/>
            <person name="Boufleur T.R."/>
            <person name="Ciampi-Guillardi M."/>
            <person name="Sukno S.A."/>
            <person name="Thon M.R."/>
            <person name="Massola Junior N.S."/>
            <person name="Baroncelli R."/>
        </authorList>
    </citation>
    <scope>NUCLEOTIDE SEQUENCE [LARGE SCALE GENOMIC DNA]</scope>
    <source>
        <strain evidence="2 3">LFN0009</strain>
    </source>
</reference>
<proteinExistence type="predicted"/>
<feature type="region of interest" description="Disordered" evidence="1">
    <location>
        <begin position="45"/>
        <end position="96"/>
    </location>
</feature>
<evidence type="ECO:0000256" key="1">
    <source>
        <dbReference type="SAM" id="MobiDB-lite"/>
    </source>
</evidence>
<gene>
    <name evidence="2" type="ORF">CSOJ01_15838</name>
</gene>
<dbReference type="EMBL" id="WIGN01000788">
    <property type="protein sequence ID" value="KAF6783882.1"/>
    <property type="molecule type" value="Genomic_DNA"/>
</dbReference>
<name>A0A8H6IM48_9PEZI</name>
<comment type="caution">
    <text evidence="2">The sequence shown here is derived from an EMBL/GenBank/DDBJ whole genome shotgun (WGS) entry which is preliminary data.</text>
</comment>
<protein>
    <submittedName>
        <fullName evidence="2">Uncharacterized protein</fullName>
    </submittedName>
</protein>
<accession>A0A8H6IM48</accession>
<evidence type="ECO:0000313" key="3">
    <source>
        <dbReference type="Proteomes" id="UP000652219"/>
    </source>
</evidence>
<feature type="compositionally biased region" description="Basic and acidic residues" evidence="1">
    <location>
        <begin position="76"/>
        <end position="95"/>
    </location>
</feature>
<evidence type="ECO:0000313" key="2">
    <source>
        <dbReference type="EMBL" id="KAF6783882.1"/>
    </source>
</evidence>
<dbReference type="Proteomes" id="UP000652219">
    <property type="component" value="Unassembled WGS sequence"/>
</dbReference>
<sequence>MPGTRRQAAELGGANHERRTREQPTCRWANARILQPVVTSFLQAAVPAGAETHAPRSPTGDRSKHHQPSNTALRPRGRDDARRRALGGRVDRGDTSYRTVIGQRSVVAPGSCRIDVPG</sequence>
<feature type="compositionally biased region" description="Basic and acidic residues" evidence="1">
    <location>
        <begin position="15"/>
        <end position="24"/>
    </location>
</feature>